<dbReference type="EMBL" id="OOIL02003469">
    <property type="protein sequence ID" value="VFQ88006.1"/>
    <property type="molecule type" value="Genomic_DNA"/>
</dbReference>
<keyword evidence="6" id="KW-0964">Secreted</keyword>
<evidence type="ECO:0000256" key="4">
    <source>
        <dbReference type="ARBA" id="ARBA00022512"/>
    </source>
</evidence>
<keyword evidence="6" id="KW-0378">Hydrolase</keyword>
<dbReference type="EC" id="3.1.1.-" evidence="6"/>
<keyword evidence="4 6" id="KW-0134">Cell wall</keyword>
<evidence type="ECO:0000313" key="7">
    <source>
        <dbReference type="EMBL" id="VFQ88006.1"/>
    </source>
</evidence>
<evidence type="ECO:0000313" key="8">
    <source>
        <dbReference type="Proteomes" id="UP000595140"/>
    </source>
</evidence>
<dbReference type="PANTHER" id="PTHR21562:SF65">
    <property type="entry name" value="PECTIN ACETYLESTERASE"/>
    <property type="match status" value="1"/>
</dbReference>
<dbReference type="AlphaFoldDB" id="A0A484MJ26"/>
<dbReference type="OrthoDB" id="1728742at2759"/>
<accession>A0A484MJ26</accession>
<dbReference type="GO" id="GO:0071555">
    <property type="term" value="P:cell wall organization"/>
    <property type="evidence" value="ECO:0007669"/>
    <property type="project" value="UniProtKB-KW"/>
</dbReference>
<comment type="similarity">
    <text evidence="3 6">Belongs to the pectinacetylesterase family.</text>
</comment>
<dbReference type="PANTHER" id="PTHR21562">
    <property type="entry name" value="NOTUM-RELATED"/>
    <property type="match status" value="1"/>
</dbReference>
<evidence type="ECO:0000256" key="6">
    <source>
        <dbReference type="RuleBase" id="RU363114"/>
    </source>
</evidence>
<keyword evidence="5 6" id="KW-0961">Cell wall biogenesis/degradation</keyword>
<organism evidence="7 8">
    <name type="scientific">Cuscuta campestris</name>
    <dbReference type="NCBI Taxonomy" id="132261"/>
    <lineage>
        <taxon>Eukaryota</taxon>
        <taxon>Viridiplantae</taxon>
        <taxon>Streptophyta</taxon>
        <taxon>Embryophyta</taxon>
        <taxon>Tracheophyta</taxon>
        <taxon>Spermatophyta</taxon>
        <taxon>Magnoliopsida</taxon>
        <taxon>eudicotyledons</taxon>
        <taxon>Gunneridae</taxon>
        <taxon>Pentapetalae</taxon>
        <taxon>asterids</taxon>
        <taxon>lamiids</taxon>
        <taxon>Solanales</taxon>
        <taxon>Convolvulaceae</taxon>
        <taxon>Cuscuteae</taxon>
        <taxon>Cuscuta</taxon>
        <taxon>Cuscuta subgen. Grammica</taxon>
        <taxon>Cuscuta sect. Cleistogrammica</taxon>
    </lineage>
</organism>
<evidence type="ECO:0000256" key="5">
    <source>
        <dbReference type="ARBA" id="ARBA00023316"/>
    </source>
</evidence>
<gene>
    <name evidence="7" type="ORF">CCAM_LOCUS29782</name>
</gene>
<dbReference type="Pfam" id="PF03283">
    <property type="entry name" value="PAE"/>
    <property type="match status" value="1"/>
</dbReference>
<evidence type="ECO:0000256" key="2">
    <source>
        <dbReference type="ARBA" id="ARBA00004191"/>
    </source>
</evidence>
<sequence length="301" mass="33413">MAPGMDSTTGSSFFPEVGASIHQLDNPEFYNWNKVVIRYCDGSSFTGNSKLSLNNKTLYFRGARIFKAAMKELLHKGMASATNALLAGESAGGVATMLHCDKFRDLFPSSTRVKCLSDAGFFFPAKRHNYGTQSYFLSIFQGLIQLHRSGKALPNSCTHKMSPAALCFFAQNVGKYIKTPIFFIMSEFDFIETSYTTGLGKSYYDVCVNAKNCSSTQIKIMQDLRKELLDVLPKESNASSTTPNGFLILSNPAHTHLLQPTWHDGAISGTQETIAKQFGDWYFRGKSLRFIQDCAHPYGCN</sequence>
<reference evidence="7 8" key="1">
    <citation type="submission" date="2018-04" db="EMBL/GenBank/DDBJ databases">
        <authorList>
            <person name="Vogel A."/>
        </authorList>
    </citation>
    <scope>NUCLEOTIDE SEQUENCE [LARGE SCALE GENOMIC DNA]</scope>
</reference>
<dbReference type="Proteomes" id="UP000595140">
    <property type="component" value="Unassembled WGS sequence"/>
</dbReference>
<proteinExistence type="inferred from homology"/>
<evidence type="ECO:0000256" key="3">
    <source>
        <dbReference type="ARBA" id="ARBA00005784"/>
    </source>
</evidence>
<keyword evidence="8" id="KW-1185">Reference proteome</keyword>
<name>A0A484MJ26_9ASTE</name>
<dbReference type="GO" id="GO:0009505">
    <property type="term" value="C:plant-type cell wall"/>
    <property type="evidence" value="ECO:0007669"/>
    <property type="project" value="TreeGrafter"/>
</dbReference>
<evidence type="ECO:0000256" key="1">
    <source>
        <dbReference type="ARBA" id="ARBA00003534"/>
    </source>
</evidence>
<comment type="function">
    <text evidence="1 6">Hydrolyzes acetyl esters in homogalacturonan regions of pectin. In type I primary cell wall, galacturonic acid residues of pectin can be acetylated at the O-2 and O-3 positions. Decreasing the degree of acetylation of pectin gels in vitro alters their physical properties.</text>
</comment>
<dbReference type="InterPro" id="IPR004963">
    <property type="entry name" value="PAE/NOTUM"/>
</dbReference>
<protein>
    <recommendedName>
        <fullName evidence="6">Pectin acetylesterase</fullName>
        <ecNumber evidence="6">3.1.1.-</ecNumber>
    </recommendedName>
</protein>
<comment type="subcellular location">
    <subcellularLocation>
        <location evidence="2 6">Secreted</location>
        <location evidence="2 6">Cell wall</location>
    </subcellularLocation>
</comment>
<dbReference type="GO" id="GO:0052793">
    <property type="term" value="F:pectin acetylesterase activity"/>
    <property type="evidence" value="ECO:0007669"/>
    <property type="project" value="TreeGrafter"/>
</dbReference>